<dbReference type="RefSeq" id="WP_268918179.1">
    <property type="nucleotide sequence ID" value="NZ_JAPTMY010000031.1"/>
</dbReference>
<evidence type="ECO:0000313" key="2">
    <source>
        <dbReference type="Proteomes" id="UP001072034"/>
    </source>
</evidence>
<reference evidence="1" key="1">
    <citation type="submission" date="2022-10" db="EMBL/GenBank/DDBJ databases">
        <title>Genome sequence of Actinomyces israelii ATCC 10048.</title>
        <authorList>
            <person name="Watt R.M."/>
            <person name="Tong W.M."/>
        </authorList>
    </citation>
    <scope>NUCLEOTIDE SEQUENCE</scope>
    <source>
        <strain evidence="1">ATCC 10048</strain>
    </source>
</reference>
<accession>A0ABT4IAT7</accession>
<name>A0ABT4IAT7_9ACTO</name>
<dbReference type="Gene3D" id="3.40.50.300">
    <property type="entry name" value="P-loop containing nucleotide triphosphate hydrolases"/>
    <property type="match status" value="1"/>
</dbReference>
<dbReference type="InterPro" id="IPR027417">
    <property type="entry name" value="P-loop_NTPase"/>
</dbReference>
<organism evidence="1 2">
    <name type="scientific">Actinomyces israelii</name>
    <dbReference type="NCBI Taxonomy" id="1659"/>
    <lineage>
        <taxon>Bacteria</taxon>
        <taxon>Bacillati</taxon>
        <taxon>Actinomycetota</taxon>
        <taxon>Actinomycetes</taxon>
        <taxon>Actinomycetales</taxon>
        <taxon>Actinomycetaceae</taxon>
        <taxon>Actinomyces</taxon>
    </lineage>
</organism>
<evidence type="ECO:0008006" key="3">
    <source>
        <dbReference type="Google" id="ProtNLM"/>
    </source>
</evidence>
<proteinExistence type="predicted"/>
<evidence type="ECO:0000313" key="1">
    <source>
        <dbReference type="EMBL" id="MCZ0858851.1"/>
    </source>
</evidence>
<sequence>MRGREASVVLLVLGGALDRPGAKAWASETVNLVNVAASRARRRLYAIGDRGSWARYNYFRQLAGA</sequence>
<dbReference type="EMBL" id="JAPTMY010000031">
    <property type="protein sequence ID" value="MCZ0858851.1"/>
    <property type="molecule type" value="Genomic_DNA"/>
</dbReference>
<dbReference type="Proteomes" id="UP001072034">
    <property type="component" value="Unassembled WGS sequence"/>
</dbReference>
<keyword evidence="2" id="KW-1185">Reference proteome</keyword>
<gene>
    <name evidence="1" type="ORF">OHJ16_12450</name>
</gene>
<comment type="caution">
    <text evidence="1">The sequence shown here is derived from an EMBL/GenBank/DDBJ whole genome shotgun (WGS) entry which is preliminary data.</text>
</comment>
<protein>
    <recommendedName>
        <fullName evidence="3">UvrD-like helicase C-terminal domain-containing protein</fullName>
    </recommendedName>
</protein>